<proteinExistence type="inferred from homology"/>
<reference evidence="5" key="1">
    <citation type="journal article" date="2019" name="Int. J. Syst. Evol. Microbiol.">
        <title>The Global Catalogue of Microorganisms (GCM) 10K type strain sequencing project: providing services to taxonomists for standard genome sequencing and annotation.</title>
        <authorList>
            <consortium name="The Broad Institute Genomics Platform"/>
            <consortium name="The Broad Institute Genome Sequencing Center for Infectious Disease"/>
            <person name="Wu L."/>
            <person name="Ma J."/>
        </authorList>
    </citation>
    <scope>NUCLEOTIDE SEQUENCE [LARGE SCALE GENOMIC DNA]</scope>
    <source>
        <strain evidence="5">CGMCC 1.16026</strain>
    </source>
</reference>
<dbReference type="Proteomes" id="UP001596391">
    <property type="component" value="Unassembled WGS sequence"/>
</dbReference>
<comment type="caution">
    <text evidence="4">The sequence shown here is derived from an EMBL/GenBank/DDBJ whole genome shotgun (WGS) entry which is preliminary data.</text>
</comment>
<dbReference type="NCBIfam" id="NF006114">
    <property type="entry name" value="PRK08263.1"/>
    <property type="match status" value="1"/>
</dbReference>
<organism evidence="4 5">
    <name type="scientific">Granulicella cerasi</name>
    <dbReference type="NCBI Taxonomy" id="741063"/>
    <lineage>
        <taxon>Bacteria</taxon>
        <taxon>Pseudomonadati</taxon>
        <taxon>Acidobacteriota</taxon>
        <taxon>Terriglobia</taxon>
        <taxon>Terriglobales</taxon>
        <taxon>Acidobacteriaceae</taxon>
        <taxon>Granulicella</taxon>
    </lineage>
</organism>
<dbReference type="InterPro" id="IPR002347">
    <property type="entry name" value="SDR_fam"/>
</dbReference>
<keyword evidence="5" id="KW-1185">Reference proteome</keyword>
<dbReference type="PRINTS" id="PR00081">
    <property type="entry name" value="GDHRDH"/>
</dbReference>
<dbReference type="PANTHER" id="PTHR43976:SF16">
    <property type="entry name" value="SHORT-CHAIN DEHYDROGENASE_REDUCTASE FAMILY PROTEIN"/>
    <property type="match status" value="1"/>
</dbReference>
<dbReference type="InterPro" id="IPR036291">
    <property type="entry name" value="NAD(P)-bd_dom_sf"/>
</dbReference>
<accession>A0ABW1ZCV7</accession>
<dbReference type="EMBL" id="JBHSWI010000001">
    <property type="protein sequence ID" value="MFC6647326.1"/>
    <property type="molecule type" value="Genomic_DNA"/>
</dbReference>
<dbReference type="PANTHER" id="PTHR43976">
    <property type="entry name" value="SHORT CHAIN DEHYDROGENASE"/>
    <property type="match status" value="1"/>
</dbReference>
<dbReference type="Pfam" id="PF00106">
    <property type="entry name" value="adh_short"/>
    <property type="match status" value="1"/>
</dbReference>
<gene>
    <name evidence="4" type="ORF">ACFQBQ_17465</name>
</gene>
<dbReference type="SUPFAM" id="SSF51735">
    <property type="entry name" value="NAD(P)-binding Rossmann-fold domains"/>
    <property type="match status" value="1"/>
</dbReference>
<dbReference type="CDD" id="cd05374">
    <property type="entry name" value="17beta-HSD-like_SDR_c"/>
    <property type="match status" value="1"/>
</dbReference>
<evidence type="ECO:0000313" key="5">
    <source>
        <dbReference type="Proteomes" id="UP001596391"/>
    </source>
</evidence>
<evidence type="ECO:0000256" key="1">
    <source>
        <dbReference type="ARBA" id="ARBA00006484"/>
    </source>
</evidence>
<dbReference type="PRINTS" id="PR00080">
    <property type="entry name" value="SDRFAMILY"/>
</dbReference>
<comment type="similarity">
    <text evidence="1 3">Belongs to the short-chain dehydrogenases/reductases (SDR) family.</text>
</comment>
<name>A0ABW1ZCV7_9BACT</name>
<evidence type="ECO:0000256" key="2">
    <source>
        <dbReference type="ARBA" id="ARBA00023002"/>
    </source>
</evidence>
<sequence>MKTWLITGASRGMGRVWAEAALLRGDNVAAIARTTTDFKELSARFGDKILPLAMDVSHPEQVAAGVAQAHQHFGQLDIVINNAGYPLVATIEEASDDEIRALYDTNILGTVRVIRAVLPILRKQGHGHIIGVSSTLALQSMPLIGFYASSKWAFEAIHESLALEVAPFGLKVSIIEPGAYATDFGGPQSGKHGTAMPEYAPVREHVFGMMRTMQRAEPAATADAVLKLVDAEQPPLRLILGSEGVPHAHQVYARRLAEWDAWEEVSASAQGQSTTAAGH</sequence>
<dbReference type="RefSeq" id="WP_263370768.1">
    <property type="nucleotide sequence ID" value="NZ_JAGSYD010000002.1"/>
</dbReference>
<keyword evidence="2" id="KW-0560">Oxidoreductase</keyword>
<evidence type="ECO:0000256" key="3">
    <source>
        <dbReference type="RuleBase" id="RU000363"/>
    </source>
</evidence>
<dbReference type="InterPro" id="IPR051911">
    <property type="entry name" value="SDR_oxidoreductase"/>
</dbReference>
<evidence type="ECO:0000313" key="4">
    <source>
        <dbReference type="EMBL" id="MFC6647326.1"/>
    </source>
</evidence>
<dbReference type="Gene3D" id="3.40.50.720">
    <property type="entry name" value="NAD(P)-binding Rossmann-like Domain"/>
    <property type="match status" value="1"/>
</dbReference>
<protein>
    <submittedName>
        <fullName evidence="4">SDR family NAD(P)-dependent oxidoreductase</fullName>
    </submittedName>
</protein>